<dbReference type="NCBIfam" id="NF040692">
    <property type="entry name" value="recomb_assoc"/>
    <property type="match status" value="1"/>
</dbReference>
<evidence type="ECO:0000313" key="2">
    <source>
        <dbReference type="Proteomes" id="UP001222030"/>
    </source>
</evidence>
<reference evidence="1 2" key="1">
    <citation type="submission" date="2023-01" db="EMBL/GenBank/DDBJ databases">
        <title>Novel species of the genus Vogesella isolated from rivers.</title>
        <authorList>
            <person name="Lu H."/>
        </authorList>
    </citation>
    <scope>NUCLEOTIDE SEQUENCE [LARGE SCALE GENOMIC DNA]</scope>
    <source>
        <strain evidence="1 2">LYT5W</strain>
    </source>
</reference>
<proteinExistence type="predicted"/>
<dbReference type="RefSeq" id="WP_272772845.1">
    <property type="nucleotide sequence ID" value="NZ_JAQQLE010000012.1"/>
</dbReference>
<keyword evidence="2" id="KW-1185">Reference proteome</keyword>
<organism evidence="1 2">
    <name type="scientific">Vogesella margarita</name>
    <dbReference type="NCBI Taxonomy" id="2984199"/>
    <lineage>
        <taxon>Bacteria</taxon>
        <taxon>Pseudomonadati</taxon>
        <taxon>Pseudomonadota</taxon>
        <taxon>Betaproteobacteria</taxon>
        <taxon>Neisseriales</taxon>
        <taxon>Chromobacteriaceae</taxon>
        <taxon>Vogesella</taxon>
    </lineage>
</organism>
<dbReference type="InterPro" id="IPR048061">
    <property type="entry name" value="GmtX-like"/>
</dbReference>
<protein>
    <submittedName>
        <fullName evidence="1">Gamma-mobile-trio protein GmtX</fullName>
    </submittedName>
</protein>
<accession>A0ABT5IR48</accession>
<comment type="caution">
    <text evidence="1">The sequence shown here is derived from an EMBL/GenBank/DDBJ whole genome shotgun (WGS) entry which is preliminary data.</text>
</comment>
<dbReference type="Proteomes" id="UP001222030">
    <property type="component" value="Unassembled WGS sequence"/>
</dbReference>
<sequence length="219" mass="24373">MTLHPDEVLVMLKEQSPNPVRHRNLDVIHRICAELHAKNSQDFSITTIGRLSQERGGMSKQALYNQTSSYLRDLIKAWAGLAGNPLKKPAKPSKPLAESEWLKKIEDPAIRALIGNIIAERNLLRSQVAIQRKNTDIIIDCRPLPGEMSRLDNGDILQVVAALDTLTPTEKFALKKAISPSFLADEGWYEGSAGEIRNSKGRVLLDFGFANGIRKILNE</sequence>
<evidence type="ECO:0000313" key="1">
    <source>
        <dbReference type="EMBL" id="MDC7715046.1"/>
    </source>
</evidence>
<name>A0ABT5IR48_9NEIS</name>
<gene>
    <name evidence="1" type="primary">gmtX</name>
    <name evidence="1" type="ORF">PQU96_13075</name>
</gene>
<dbReference type="EMBL" id="JAQQLE010000012">
    <property type="protein sequence ID" value="MDC7715046.1"/>
    <property type="molecule type" value="Genomic_DNA"/>
</dbReference>